<accession>A0A4Y9XY04</accession>
<sequence length="62" mass="7282">MESSKYEGLLDVNIAFRLMLTHDSSGNKRWRLGGDPPDYDGMRVLFAPWEKRRLLRLTYVPL</sequence>
<proteinExistence type="predicted"/>
<organism evidence="1 2">
    <name type="scientific">Rhodofomes roseus</name>
    <dbReference type="NCBI Taxonomy" id="34475"/>
    <lineage>
        <taxon>Eukaryota</taxon>
        <taxon>Fungi</taxon>
        <taxon>Dikarya</taxon>
        <taxon>Basidiomycota</taxon>
        <taxon>Agaricomycotina</taxon>
        <taxon>Agaricomycetes</taxon>
        <taxon>Polyporales</taxon>
        <taxon>Rhodofomes</taxon>
    </lineage>
</organism>
<dbReference type="Proteomes" id="UP000298390">
    <property type="component" value="Unassembled WGS sequence"/>
</dbReference>
<dbReference type="EMBL" id="SEKV01000746">
    <property type="protein sequence ID" value="TFY54031.1"/>
    <property type="molecule type" value="Genomic_DNA"/>
</dbReference>
<reference evidence="1 2" key="1">
    <citation type="submission" date="2019-01" db="EMBL/GenBank/DDBJ databases">
        <title>Genome sequencing of the rare red list fungi Fomitopsis rosea.</title>
        <authorList>
            <person name="Buettner E."/>
            <person name="Kellner H."/>
        </authorList>
    </citation>
    <scope>NUCLEOTIDE SEQUENCE [LARGE SCALE GENOMIC DNA]</scope>
    <source>
        <strain evidence="1 2">DSM 105464</strain>
    </source>
</reference>
<comment type="caution">
    <text evidence="1">The sequence shown here is derived from an EMBL/GenBank/DDBJ whole genome shotgun (WGS) entry which is preliminary data.</text>
</comment>
<dbReference type="AlphaFoldDB" id="A0A4Y9XY04"/>
<protein>
    <submittedName>
        <fullName evidence="1">Uncharacterized protein</fullName>
    </submittedName>
</protein>
<evidence type="ECO:0000313" key="2">
    <source>
        <dbReference type="Proteomes" id="UP000298390"/>
    </source>
</evidence>
<gene>
    <name evidence="1" type="ORF">EVJ58_g9101</name>
</gene>
<evidence type="ECO:0000313" key="1">
    <source>
        <dbReference type="EMBL" id="TFY54031.1"/>
    </source>
</evidence>
<name>A0A4Y9XY04_9APHY</name>